<dbReference type="InterPro" id="IPR011992">
    <property type="entry name" value="EF-hand-dom_pair"/>
</dbReference>
<protein>
    <recommendedName>
        <fullName evidence="2">EF-hand domain-containing protein</fullName>
    </recommendedName>
</protein>
<name>A0A553P1A3_TIGCA</name>
<evidence type="ECO:0000313" key="3">
    <source>
        <dbReference type="EMBL" id="TRY71473.1"/>
    </source>
</evidence>
<dbReference type="InterPro" id="IPR018247">
    <property type="entry name" value="EF_Hand_1_Ca_BS"/>
</dbReference>
<proteinExistence type="predicted"/>
<gene>
    <name evidence="3" type="ORF">TCAL_01119</name>
</gene>
<sequence length="241" mass="27900">MRFLGLRLNCGWQIALSFTLYSQFVRAPLIIPLGSLTQLQSLQSTLLRMAYAWSNRVKFIVRFMYDTDNNGYLDRNDFQCLAVRNTLIEGKGQWCEDRYQKNLDIMMNLWNEISDLADFNKDGEVSVEEFKRGIEVSCKGKKYADFPKAFKFFIDSSFRTIDIDGDGCIGLEEYRFDCIKRMAYKSVEDLNTSYKKLCSEEDLKNGGISLTRYQELYSDFIGNSEADLPSSYLFGPLEVLD</sequence>
<dbReference type="Pfam" id="PF13499">
    <property type="entry name" value="EF-hand_7"/>
    <property type="match status" value="1"/>
</dbReference>
<accession>A0A553P1A3</accession>
<dbReference type="GO" id="GO:0005509">
    <property type="term" value="F:calcium ion binding"/>
    <property type="evidence" value="ECO:0007669"/>
    <property type="project" value="InterPro"/>
</dbReference>
<dbReference type="Pfam" id="PF13202">
    <property type="entry name" value="EF-hand_5"/>
    <property type="match status" value="1"/>
</dbReference>
<evidence type="ECO:0000259" key="2">
    <source>
        <dbReference type="PROSITE" id="PS50222"/>
    </source>
</evidence>
<reference evidence="3 4" key="1">
    <citation type="journal article" date="2018" name="Nat. Ecol. Evol.">
        <title>Genomic signatures of mitonuclear coevolution across populations of Tigriopus californicus.</title>
        <authorList>
            <person name="Barreto F.S."/>
            <person name="Watson E.T."/>
            <person name="Lima T.G."/>
            <person name="Willett C.S."/>
            <person name="Edmands S."/>
            <person name="Li W."/>
            <person name="Burton R.S."/>
        </authorList>
    </citation>
    <scope>NUCLEOTIDE SEQUENCE [LARGE SCALE GENOMIC DNA]</scope>
    <source>
        <strain evidence="3 4">San Diego</strain>
    </source>
</reference>
<dbReference type="OrthoDB" id="10038259at2759"/>
<dbReference type="Proteomes" id="UP000318571">
    <property type="component" value="Chromosome 7"/>
</dbReference>
<dbReference type="InterPro" id="IPR002048">
    <property type="entry name" value="EF_hand_dom"/>
</dbReference>
<dbReference type="SUPFAM" id="SSF47473">
    <property type="entry name" value="EF-hand"/>
    <property type="match status" value="1"/>
</dbReference>
<dbReference type="PROSITE" id="PS00018">
    <property type="entry name" value="EF_HAND_1"/>
    <property type="match status" value="3"/>
</dbReference>
<evidence type="ECO:0000313" key="4">
    <source>
        <dbReference type="Proteomes" id="UP000318571"/>
    </source>
</evidence>
<evidence type="ECO:0000256" key="1">
    <source>
        <dbReference type="ARBA" id="ARBA00022837"/>
    </source>
</evidence>
<keyword evidence="1" id="KW-0106">Calcium</keyword>
<dbReference type="EMBL" id="VCGU01000008">
    <property type="protein sequence ID" value="TRY71473.1"/>
    <property type="molecule type" value="Genomic_DNA"/>
</dbReference>
<dbReference type="AlphaFoldDB" id="A0A553P1A3"/>
<dbReference type="SMART" id="SM00054">
    <property type="entry name" value="EFh"/>
    <property type="match status" value="2"/>
</dbReference>
<feature type="domain" description="EF-hand" evidence="2">
    <location>
        <begin position="105"/>
        <end position="140"/>
    </location>
</feature>
<dbReference type="PROSITE" id="PS50222">
    <property type="entry name" value="EF_HAND_2"/>
    <property type="match status" value="1"/>
</dbReference>
<organism evidence="3 4">
    <name type="scientific">Tigriopus californicus</name>
    <name type="common">Marine copepod</name>
    <dbReference type="NCBI Taxonomy" id="6832"/>
    <lineage>
        <taxon>Eukaryota</taxon>
        <taxon>Metazoa</taxon>
        <taxon>Ecdysozoa</taxon>
        <taxon>Arthropoda</taxon>
        <taxon>Crustacea</taxon>
        <taxon>Multicrustacea</taxon>
        <taxon>Hexanauplia</taxon>
        <taxon>Copepoda</taxon>
        <taxon>Harpacticoida</taxon>
        <taxon>Harpacticidae</taxon>
        <taxon>Tigriopus</taxon>
    </lineage>
</organism>
<dbReference type="Gene3D" id="1.10.238.10">
    <property type="entry name" value="EF-hand"/>
    <property type="match status" value="1"/>
</dbReference>
<keyword evidence="4" id="KW-1185">Reference proteome</keyword>
<comment type="caution">
    <text evidence="3">The sequence shown here is derived from an EMBL/GenBank/DDBJ whole genome shotgun (WGS) entry which is preliminary data.</text>
</comment>
<dbReference type="OMA" id="FECMALK"/>